<feature type="domain" description="MlaB-like STAS" evidence="1">
    <location>
        <begin position="9"/>
        <end position="89"/>
    </location>
</feature>
<evidence type="ECO:0000313" key="2">
    <source>
        <dbReference type="EMBL" id="QRJ63690.1"/>
    </source>
</evidence>
<evidence type="ECO:0000259" key="1">
    <source>
        <dbReference type="Pfam" id="PF13466"/>
    </source>
</evidence>
<dbReference type="RefSeq" id="WP_203387222.1">
    <property type="nucleotide sequence ID" value="NZ_CP064781.1"/>
</dbReference>
<dbReference type="AlphaFoldDB" id="A0A974Y350"/>
<dbReference type="Gene3D" id="3.30.750.24">
    <property type="entry name" value="STAS domain"/>
    <property type="match status" value="1"/>
</dbReference>
<keyword evidence="3" id="KW-1185">Reference proteome</keyword>
<reference evidence="2" key="1">
    <citation type="submission" date="2020-11" db="EMBL/GenBank/DDBJ databases">
        <title>Azospira restricta DSM 18626 genome sequence.</title>
        <authorList>
            <person name="Moe W.M."/>
        </authorList>
    </citation>
    <scope>NUCLEOTIDE SEQUENCE</scope>
    <source>
        <strain evidence="2">DSM 18626</strain>
    </source>
</reference>
<gene>
    <name evidence="2" type="ORF">IWH25_18445</name>
</gene>
<protein>
    <submittedName>
        <fullName evidence="2">STAS domain-containing protein</fullName>
    </submittedName>
</protein>
<dbReference type="SUPFAM" id="SSF52091">
    <property type="entry name" value="SpoIIaa-like"/>
    <property type="match status" value="1"/>
</dbReference>
<dbReference type="EMBL" id="CP064781">
    <property type="protein sequence ID" value="QRJ63690.1"/>
    <property type="molecule type" value="Genomic_DNA"/>
</dbReference>
<dbReference type="InterPro" id="IPR036513">
    <property type="entry name" value="STAS_dom_sf"/>
</dbReference>
<proteinExistence type="predicted"/>
<name>A0A974Y350_9RHOO</name>
<dbReference type="Pfam" id="PF13466">
    <property type="entry name" value="STAS_2"/>
    <property type="match status" value="1"/>
</dbReference>
<sequence length="95" mass="10000">MLERSGSCLKITAPMLYAGAASLLAAGRAALTDEVREIDLSAIGDADADSSALAVLFAWLRDARRQNAELRITHPPAGLMSLAALYGVDEFLPLA</sequence>
<dbReference type="Proteomes" id="UP000663444">
    <property type="component" value="Chromosome"/>
</dbReference>
<dbReference type="KEGG" id="ares:IWH25_18445"/>
<evidence type="ECO:0000313" key="3">
    <source>
        <dbReference type="Proteomes" id="UP000663444"/>
    </source>
</evidence>
<dbReference type="InterPro" id="IPR058548">
    <property type="entry name" value="MlaB-like_STAS"/>
</dbReference>
<organism evidence="2 3">
    <name type="scientific">Azospira restricta</name>
    <dbReference type="NCBI Taxonomy" id="404405"/>
    <lineage>
        <taxon>Bacteria</taxon>
        <taxon>Pseudomonadati</taxon>
        <taxon>Pseudomonadota</taxon>
        <taxon>Betaproteobacteria</taxon>
        <taxon>Rhodocyclales</taxon>
        <taxon>Rhodocyclaceae</taxon>
        <taxon>Azospira</taxon>
    </lineage>
</organism>
<accession>A0A974Y350</accession>